<dbReference type="GO" id="GO:0006950">
    <property type="term" value="P:response to stress"/>
    <property type="evidence" value="ECO:0007669"/>
    <property type="project" value="TreeGrafter"/>
</dbReference>
<dbReference type="EMBL" id="JACJIA010000014">
    <property type="protein sequence ID" value="MBA8956191.1"/>
    <property type="molecule type" value="Genomic_DNA"/>
</dbReference>
<dbReference type="GO" id="GO:0003700">
    <property type="term" value="F:DNA-binding transcription factor activity"/>
    <property type="evidence" value="ECO:0007669"/>
    <property type="project" value="InterPro"/>
</dbReference>
<dbReference type="Pfam" id="PF01047">
    <property type="entry name" value="MarR"/>
    <property type="match status" value="1"/>
</dbReference>
<reference evidence="2 3" key="1">
    <citation type="submission" date="2020-08" db="EMBL/GenBank/DDBJ databases">
        <title>Genomic Encyclopedia of Type Strains, Phase IV (KMG-IV): sequencing the most valuable type-strain genomes for metagenomic binning, comparative biology and taxonomic classification.</title>
        <authorList>
            <person name="Goeker M."/>
        </authorList>
    </citation>
    <scope>NUCLEOTIDE SEQUENCE [LARGE SCALE GENOMIC DNA]</scope>
    <source>
        <strain evidence="2 3">DSM 44197</strain>
    </source>
</reference>
<dbReference type="GO" id="GO:0003677">
    <property type="term" value="F:DNA binding"/>
    <property type="evidence" value="ECO:0007669"/>
    <property type="project" value="UniProtKB-KW"/>
</dbReference>
<evidence type="ECO:0000313" key="3">
    <source>
        <dbReference type="Proteomes" id="UP000572680"/>
    </source>
</evidence>
<feature type="domain" description="HTH marR-type" evidence="1">
    <location>
        <begin position="1"/>
        <end position="139"/>
    </location>
</feature>
<dbReference type="PROSITE" id="PS50995">
    <property type="entry name" value="HTH_MARR_2"/>
    <property type="match status" value="1"/>
</dbReference>
<dbReference type="Proteomes" id="UP000572680">
    <property type="component" value="Unassembled WGS sequence"/>
</dbReference>
<evidence type="ECO:0000313" key="2">
    <source>
        <dbReference type="EMBL" id="MBA8956191.1"/>
    </source>
</evidence>
<dbReference type="InterPro" id="IPR036390">
    <property type="entry name" value="WH_DNA-bd_sf"/>
</dbReference>
<accession>A0A7W3LXL4</accession>
<dbReference type="SUPFAM" id="SSF46785">
    <property type="entry name" value="Winged helix' DNA-binding domain"/>
    <property type="match status" value="1"/>
</dbReference>
<keyword evidence="3" id="KW-1185">Reference proteome</keyword>
<organism evidence="2 3">
    <name type="scientific">Actinomadura namibiensis</name>
    <dbReference type="NCBI Taxonomy" id="182080"/>
    <lineage>
        <taxon>Bacteria</taxon>
        <taxon>Bacillati</taxon>
        <taxon>Actinomycetota</taxon>
        <taxon>Actinomycetes</taxon>
        <taxon>Streptosporangiales</taxon>
        <taxon>Thermomonosporaceae</taxon>
        <taxon>Actinomadura</taxon>
    </lineage>
</organism>
<dbReference type="Gene3D" id="1.10.10.10">
    <property type="entry name" value="Winged helix-like DNA-binding domain superfamily/Winged helix DNA-binding domain"/>
    <property type="match status" value="1"/>
</dbReference>
<dbReference type="RefSeq" id="WP_182848125.1">
    <property type="nucleotide sequence ID" value="NZ_BAAALP010000007.1"/>
</dbReference>
<dbReference type="PANTHER" id="PTHR33164:SF106">
    <property type="entry name" value="TRANSCRIPTIONAL REGULATORY PROTEIN"/>
    <property type="match status" value="1"/>
</dbReference>
<dbReference type="PANTHER" id="PTHR33164">
    <property type="entry name" value="TRANSCRIPTIONAL REGULATOR, MARR FAMILY"/>
    <property type="match status" value="1"/>
</dbReference>
<name>A0A7W3LXL4_ACTNM</name>
<comment type="caution">
    <text evidence="2">The sequence shown here is derived from an EMBL/GenBank/DDBJ whole genome shotgun (WGS) entry which is preliminary data.</text>
</comment>
<gene>
    <name evidence="2" type="ORF">HNR61_007873</name>
</gene>
<dbReference type="SMART" id="SM00347">
    <property type="entry name" value="HTH_MARR"/>
    <property type="match status" value="1"/>
</dbReference>
<dbReference type="InterPro" id="IPR039422">
    <property type="entry name" value="MarR/SlyA-like"/>
</dbReference>
<proteinExistence type="predicted"/>
<evidence type="ECO:0000259" key="1">
    <source>
        <dbReference type="PROSITE" id="PS50995"/>
    </source>
</evidence>
<dbReference type="PRINTS" id="PR00598">
    <property type="entry name" value="HTHMARR"/>
</dbReference>
<dbReference type="AlphaFoldDB" id="A0A7W3LXL4"/>
<dbReference type="InterPro" id="IPR036388">
    <property type="entry name" value="WH-like_DNA-bd_sf"/>
</dbReference>
<protein>
    <submittedName>
        <fullName evidence="2">DNA-binding MarR family transcriptional regulator</fullName>
    </submittedName>
</protein>
<dbReference type="InterPro" id="IPR000835">
    <property type="entry name" value="HTH_MarR-typ"/>
</dbReference>
<keyword evidence="2" id="KW-0238">DNA-binding</keyword>
<sequence>MSKEIRVGAIARAVQELQDATDLIDELAARRLGVNRTDLRCLSRLTARGPLTASELAAAAGLTGGATTTAIDRLERAGLARRVRDAADRRRVLVHLTDQAHAVSQEIWGPIVSDALAELRGFTLAELDVIETFLHRALDNQTRHADRLRSQRPQR</sequence>